<dbReference type="SUPFAM" id="SSF51011">
    <property type="entry name" value="Glycosyl hydrolase domain"/>
    <property type="match status" value="1"/>
</dbReference>
<name>A0AAE4LL06_9BACT</name>
<keyword evidence="3" id="KW-0732">Signal</keyword>
<dbReference type="InterPro" id="IPR017853">
    <property type="entry name" value="GH"/>
</dbReference>
<evidence type="ECO:0000256" key="2">
    <source>
        <dbReference type="RuleBase" id="RU361185"/>
    </source>
</evidence>
<evidence type="ECO:0000256" key="3">
    <source>
        <dbReference type="SAM" id="SignalP"/>
    </source>
</evidence>
<dbReference type="PANTHER" id="PTHR22762">
    <property type="entry name" value="ALPHA-GLUCOSIDASE"/>
    <property type="match status" value="1"/>
</dbReference>
<protein>
    <submittedName>
        <fullName evidence="7">Glycoside hydrolase family 31 protein</fullName>
    </submittedName>
</protein>
<sequence>MKRFLALLTALACTLSPAIADNPKADAKAVVTSGNARFTVLTPQLIRMEWSADGQFEDRATLTFVNRETPVPEFKVRESKSKLTITTPALTLTYLKNGKFSDKNLKAVFTLNGKEVVWTPGMENPQNLLGTTRTLDGADGSKLKEPMEQGILSRAGWSLIDDSQRHVLTPDGSEWEEWIEARPEGDRQDLYLFAYGHDYKQALADYALVAGRAPMPPKYTLGYWWSRYWQYSDNEFVDLVNKLKSMDVPIDVLIVDMDWHETWGLRKSNSPKDEYGQRIGWTGYTWQKELFPSPANFLKWTENEELKVALNLHPASGIQPYEAVYDDFTKEYGWSEKGKSVPFKIDERKWADAYFKTVLEPMERNGVDFWWLDWQQWKESKYTPGLSNTFWLNHTFFNHAERQNPGLRPFIYHRWGGLGSHRYPLAFSGDTYATWPMLAYLPYFTATASNVNYGWWGHDIGGHMFHKTQKATDPELYTRWLQYGVFTPIFKTHSTKDPRIERCIWCFPDHMFLMRDAIRLRYTLAPYIYNAARENYDTGVGMCRPMYYDYPESDKAYETPEQFMFGNDILATTITQPVDSITGLAPRTIWFPEGAWFDCATGSMYEGGRTEELHYTLAENPHYAKAGSIIPMNPATVKNLQQPCDTLVLTFIPGGDGQLRHYEDDGMSQQYKTNYAVTTVTKKQEGNTVRVRISPREGSFAGASDSRSYELRFPAVFPPKSVKVNGKELAYSRFPKAGEWTYDGYTLAPVIYTGTTACDAPVEIELAFDDYATAHQADLYGMSGVFKRCLDLTVEFKTEQGAHSEPYLMLPEEYLRVSQCPNFILEEPFRIAEFIGAYAKNKAALFEKTDSMTIIGDNFKQRLKAVIGSVK</sequence>
<dbReference type="AlphaFoldDB" id="A0AAE4LL06"/>
<dbReference type="Gene3D" id="3.20.20.80">
    <property type="entry name" value="Glycosidases"/>
    <property type="match status" value="1"/>
</dbReference>
<dbReference type="InterPro" id="IPR048395">
    <property type="entry name" value="Glyco_hydro_31_C"/>
</dbReference>
<keyword evidence="2 7" id="KW-0378">Hydrolase</keyword>
<dbReference type="InterPro" id="IPR013780">
    <property type="entry name" value="Glyco_hydro_b"/>
</dbReference>
<evidence type="ECO:0000259" key="4">
    <source>
        <dbReference type="Pfam" id="PF01055"/>
    </source>
</evidence>
<evidence type="ECO:0000313" key="8">
    <source>
        <dbReference type="Proteomes" id="UP001181347"/>
    </source>
</evidence>
<dbReference type="GO" id="GO:0090599">
    <property type="term" value="F:alpha-glucosidase activity"/>
    <property type="evidence" value="ECO:0007669"/>
    <property type="project" value="TreeGrafter"/>
</dbReference>
<dbReference type="GO" id="GO:0005975">
    <property type="term" value="P:carbohydrate metabolic process"/>
    <property type="evidence" value="ECO:0007669"/>
    <property type="project" value="InterPro"/>
</dbReference>
<dbReference type="Pfam" id="PF17137">
    <property type="entry name" value="DUF5110"/>
    <property type="match status" value="1"/>
</dbReference>
<feature type="signal peptide" evidence="3">
    <location>
        <begin position="1"/>
        <end position="20"/>
    </location>
</feature>
<dbReference type="Gene3D" id="2.60.40.1180">
    <property type="entry name" value="Golgi alpha-mannosidase II"/>
    <property type="match status" value="2"/>
</dbReference>
<feature type="domain" description="DUF5110" evidence="5">
    <location>
        <begin position="649"/>
        <end position="714"/>
    </location>
</feature>
<comment type="caution">
    <text evidence="7">The sequence shown here is derived from an EMBL/GenBank/DDBJ whole genome shotgun (WGS) entry which is preliminary data.</text>
</comment>
<evidence type="ECO:0000259" key="5">
    <source>
        <dbReference type="Pfam" id="PF17137"/>
    </source>
</evidence>
<feature type="domain" description="Glycoside hydrolase family 31 TIM barrel" evidence="4">
    <location>
        <begin position="214"/>
        <end position="530"/>
    </location>
</feature>
<gene>
    <name evidence="7" type="ORF">RVH17_06715</name>
</gene>
<dbReference type="PANTHER" id="PTHR22762:SF89">
    <property type="entry name" value="ALPHA-XYLOSIDASE"/>
    <property type="match status" value="1"/>
</dbReference>
<dbReference type="GO" id="GO:0006491">
    <property type="term" value="P:N-glycan processing"/>
    <property type="evidence" value="ECO:0007669"/>
    <property type="project" value="TreeGrafter"/>
</dbReference>
<comment type="similarity">
    <text evidence="1 2">Belongs to the glycosyl hydrolase 31 family.</text>
</comment>
<dbReference type="CDD" id="cd06595">
    <property type="entry name" value="GH31_u1"/>
    <property type="match status" value="1"/>
</dbReference>
<dbReference type="Proteomes" id="UP001181347">
    <property type="component" value="Unassembled WGS sequence"/>
</dbReference>
<dbReference type="SUPFAM" id="SSF51445">
    <property type="entry name" value="(Trans)glycosidases"/>
    <property type="match status" value="1"/>
</dbReference>
<dbReference type="InterPro" id="IPR033403">
    <property type="entry name" value="DUF5110"/>
</dbReference>
<dbReference type="Gene3D" id="2.60.40.1760">
    <property type="entry name" value="glycosyl hydrolase (family 31)"/>
    <property type="match status" value="1"/>
</dbReference>
<feature type="domain" description="Glycosyl hydrolase family 31 C-terminal" evidence="6">
    <location>
        <begin position="540"/>
        <end position="630"/>
    </location>
</feature>
<organism evidence="7 8">
    <name type="scientific">Alistipes finegoldii</name>
    <dbReference type="NCBI Taxonomy" id="214856"/>
    <lineage>
        <taxon>Bacteria</taxon>
        <taxon>Pseudomonadati</taxon>
        <taxon>Bacteroidota</taxon>
        <taxon>Bacteroidia</taxon>
        <taxon>Bacteroidales</taxon>
        <taxon>Rikenellaceae</taxon>
        <taxon>Alistipes</taxon>
    </lineage>
</organism>
<dbReference type="EMBL" id="JAWDES010000005">
    <property type="protein sequence ID" value="MDU0259807.1"/>
    <property type="molecule type" value="Genomic_DNA"/>
</dbReference>
<evidence type="ECO:0000313" key="7">
    <source>
        <dbReference type="EMBL" id="MDU0259807.1"/>
    </source>
</evidence>
<evidence type="ECO:0000259" key="6">
    <source>
        <dbReference type="Pfam" id="PF21365"/>
    </source>
</evidence>
<dbReference type="Pfam" id="PF01055">
    <property type="entry name" value="Glyco_hydro_31_2nd"/>
    <property type="match status" value="1"/>
</dbReference>
<accession>A0AAE4LL06</accession>
<reference evidence="7" key="1">
    <citation type="submission" date="2023-10" db="EMBL/GenBank/DDBJ databases">
        <title>Genome Sequence of the Bacteria from From Gut Wall in Crohn's Disease.</title>
        <authorList>
            <person name="Rodriguez-Palacios A."/>
        </authorList>
    </citation>
    <scope>NUCLEOTIDE SEQUENCE</scope>
    <source>
        <strain evidence="7">CavFT-hAR58</strain>
    </source>
</reference>
<proteinExistence type="inferred from homology"/>
<evidence type="ECO:0000256" key="1">
    <source>
        <dbReference type="ARBA" id="ARBA00007806"/>
    </source>
</evidence>
<keyword evidence="2" id="KW-0326">Glycosidase</keyword>
<dbReference type="Pfam" id="PF21365">
    <property type="entry name" value="Glyco_hydro_31_3rd"/>
    <property type="match status" value="1"/>
</dbReference>
<feature type="chain" id="PRO_5042015021" evidence="3">
    <location>
        <begin position="21"/>
        <end position="871"/>
    </location>
</feature>
<dbReference type="InterPro" id="IPR000322">
    <property type="entry name" value="Glyco_hydro_31_TIM"/>
</dbReference>
<dbReference type="RefSeq" id="WP_237959141.1">
    <property type="nucleotide sequence ID" value="NZ_DBFJTA010000051.1"/>
</dbReference>